<sequence>MFILSDVYRLLIGIGDRVLSTSMKKIVKWDHPAGPKYVHFWSPVMKSSLVMAGIGDLMRPAEKLSLNQSISLAATGLIWSR</sequence>
<evidence type="ECO:0000256" key="9">
    <source>
        <dbReference type="RuleBase" id="RU363100"/>
    </source>
</evidence>
<evidence type="ECO:0000256" key="1">
    <source>
        <dbReference type="ARBA" id="ARBA00004448"/>
    </source>
</evidence>
<dbReference type="Proteomes" id="UP000681967">
    <property type="component" value="Unassembled WGS sequence"/>
</dbReference>
<keyword evidence="6" id="KW-1133">Transmembrane helix</keyword>
<evidence type="ECO:0000256" key="6">
    <source>
        <dbReference type="ARBA" id="ARBA00022989"/>
    </source>
</evidence>
<name>A0A8S2ZTC1_9BILA</name>
<dbReference type="GO" id="GO:0005743">
    <property type="term" value="C:mitochondrial inner membrane"/>
    <property type="evidence" value="ECO:0007669"/>
    <property type="project" value="UniProtKB-SubCell"/>
</dbReference>
<keyword evidence="3 9" id="KW-0813">Transport</keyword>
<gene>
    <name evidence="10" type="ORF">BYL167_LOCUS42477</name>
</gene>
<evidence type="ECO:0000256" key="8">
    <source>
        <dbReference type="ARBA" id="ARBA00023136"/>
    </source>
</evidence>
<comment type="subcellular location">
    <subcellularLocation>
        <location evidence="1 9">Mitochondrion inner membrane</location>
        <topology evidence="1 9">Multi-pass membrane protein</topology>
    </subcellularLocation>
</comment>
<evidence type="ECO:0000313" key="11">
    <source>
        <dbReference type="Proteomes" id="UP000681967"/>
    </source>
</evidence>
<organism evidence="10 11">
    <name type="scientific">Rotaria magnacalcarata</name>
    <dbReference type="NCBI Taxonomy" id="392030"/>
    <lineage>
        <taxon>Eukaryota</taxon>
        <taxon>Metazoa</taxon>
        <taxon>Spiralia</taxon>
        <taxon>Gnathifera</taxon>
        <taxon>Rotifera</taxon>
        <taxon>Eurotatoria</taxon>
        <taxon>Bdelloidea</taxon>
        <taxon>Philodinida</taxon>
        <taxon>Philodinidae</taxon>
        <taxon>Rotaria</taxon>
    </lineage>
</organism>
<evidence type="ECO:0000256" key="2">
    <source>
        <dbReference type="ARBA" id="ARBA00006416"/>
    </source>
</evidence>
<comment type="caution">
    <text evidence="10">The sequence shown here is derived from an EMBL/GenBank/DDBJ whole genome shotgun (WGS) entry which is preliminary data.</text>
</comment>
<proteinExistence type="inferred from homology"/>
<evidence type="ECO:0000256" key="7">
    <source>
        <dbReference type="ARBA" id="ARBA00023128"/>
    </source>
</evidence>
<dbReference type="GO" id="GO:0006850">
    <property type="term" value="P:pyruvate import into mitochondria"/>
    <property type="evidence" value="ECO:0007669"/>
    <property type="project" value="InterPro"/>
</dbReference>
<keyword evidence="4" id="KW-0812">Transmembrane</keyword>
<evidence type="ECO:0000256" key="3">
    <source>
        <dbReference type="ARBA" id="ARBA00022448"/>
    </source>
</evidence>
<feature type="non-terminal residue" evidence="10">
    <location>
        <position position="1"/>
    </location>
</feature>
<keyword evidence="7 9" id="KW-0496">Mitochondrion</keyword>
<evidence type="ECO:0000256" key="4">
    <source>
        <dbReference type="ARBA" id="ARBA00022692"/>
    </source>
</evidence>
<comment type="function">
    <text evidence="9">Mediates the uptake of pyruvate into mitochondria.</text>
</comment>
<dbReference type="AlphaFoldDB" id="A0A8S2ZTC1"/>
<evidence type="ECO:0000256" key="5">
    <source>
        <dbReference type="ARBA" id="ARBA00022792"/>
    </source>
</evidence>
<dbReference type="Pfam" id="PF03650">
    <property type="entry name" value="MPC"/>
    <property type="match status" value="1"/>
</dbReference>
<keyword evidence="8" id="KW-0472">Membrane</keyword>
<evidence type="ECO:0000313" key="10">
    <source>
        <dbReference type="EMBL" id="CAF4658238.1"/>
    </source>
</evidence>
<accession>A0A8S2ZTC1</accession>
<keyword evidence="5 9" id="KW-0999">Mitochondrion inner membrane</keyword>
<comment type="similarity">
    <text evidence="2 9">Belongs to the mitochondrial pyruvate carrier (MPC) (TC 2.A.105) family.</text>
</comment>
<dbReference type="EMBL" id="CAJOBH010110397">
    <property type="protein sequence ID" value="CAF4658238.1"/>
    <property type="molecule type" value="Genomic_DNA"/>
</dbReference>
<reference evidence="10" key="1">
    <citation type="submission" date="2021-02" db="EMBL/GenBank/DDBJ databases">
        <authorList>
            <person name="Nowell W R."/>
        </authorList>
    </citation>
    <scope>NUCLEOTIDE SEQUENCE</scope>
</reference>
<dbReference type="InterPro" id="IPR005336">
    <property type="entry name" value="MPC"/>
</dbReference>
<protein>
    <recommendedName>
        <fullName evidence="9">Mitochondrial pyruvate carrier</fullName>
    </recommendedName>
</protein>